<evidence type="ECO:0000256" key="1">
    <source>
        <dbReference type="ARBA" id="ARBA00022737"/>
    </source>
</evidence>
<keyword evidence="6" id="KW-1185">Reference proteome</keyword>
<name>A0AAW1YKG0_RUBAR</name>
<evidence type="ECO:0000313" key="6">
    <source>
        <dbReference type="Proteomes" id="UP001457282"/>
    </source>
</evidence>
<dbReference type="InterPro" id="IPR012677">
    <property type="entry name" value="Nucleotide-bd_a/b_plait_sf"/>
</dbReference>
<organism evidence="5 6">
    <name type="scientific">Rubus argutus</name>
    <name type="common">Southern blackberry</name>
    <dbReference type="NCBI Taxonomy" id="59490"/>
    <lineage>
        <taxon>Eukaryota</taxon>
        <taxon>Viridiplantae</taxon>
        <taxon>Streptophyta</taxon>
        <taxon>Embryophyta</taxon>
        <taxon>Tracheophyta</taxon>
        <taxon>Spermatophyta</taxon>
        <taxon>Magnoliopsida</taxon>
        <taxon>eudicotyledons</taxon>
        <taxon>Gunneridae</taxon>
        <taxon>Pentapetalae</taxon>
        <taxon>rosids</taxon>
        <taxon>fabids</taxon>
        <taxon>Rosales</taxon>
        <taxon>Rosaceae</taxon>
        <taxon>Rosoideae</taxon>
        <taxon>Rosoideae incertae sedis</taxon>
        <taxon>Rubus</taxon>
    </lineage>
</organism>
<evidence type="ECO:0000256" key="2">
    <source>
        <dbReference type="ARBA" id="ARBA00022884"/>
    </source>
</evidence>
<dbReference type="SMART" id="SM00360">
    <property type="entry name" value="RRM"/>
    <property type="match status" value="2"/>
</dbReference>
<proteinExistence type="predicted"/>
<feature type="domain" description="RRM" evidence="4">
    <location>
        <begin position="7"/>
        <end position="83"/>
    </location>
</feature>
<accession>A0AAW1YKG0</accession>
<keyword evidence="2 3" id="KW-0694">RNA-binding</keyword>
<sequence length="269" mass="31232">MDAEQQRKLFVGGIPRHVNEIMLTDHFSQYGVVEECVIVLDRITRQPREFGFVTFTDPLVAERVLEENHSIFGTKIDVNPSEPRRERNWNNRDIRAPYHPKRIFVGGLPHLLTEEEFISYFEKFGAIDDGVIKYDEETNMPKGSGFITFESEEAVENVLQKRFHEVNNKMVEVRRARVKVRRNHRRSLVNWYGGELIQMDDLAFGVDCLFCCNCGGAYGYGHYLGCLYGEDPYNGAWNIRRVLHAWTGYLESNEDLLTYVNPEASYSYA</sequence>
<dbReference type="GO" id="GO:0006417">
    <property type="term" value="P:regulation of translation"/>
    <property type="evidence" value="ECO:0007669"/>
    <property type="project" value="TreeGrafter"/>
</dbReference>
<dbReference type="Pfam" id="PF00076">
    <property type="entry name" value="RRM_1"/>
    <property type="match status" value="2"/>
</dbReference>
<dbReference type="Proteomes" id="UP001457282">
    <property type="component" value="Unassembled WGS sequence"/>
</dbReference>
<feature type="domain" description="RRM" evidence="4">
    <location>
        <begin position="101"/>
        <end position="183"/>
    </location>
</feature>
<protein>
    <recommendedName>
        <fullName evidence="4">RRM domain-containing protein</fullName>
    </recommendedName>
</protein>
<dbReference type="GO" id="GO:0003729">
    <property type="term" value="F:mRNA binding"/>
    <property type="evidence" value="ECO:0007669"/>
    <property type="project" value="TreeGrafter"/>
</dbReference>
<reference evidence="5 6" key="1">
    <citation type="journal article" date="2023" name="G3 (Bethesda)">
        <title>A chromosome-length genome assembly and annotation of blackberry (Rubus argutus, cv. 'Hillquist').</title>
        <authorList>
            <person name="Bruna T."/>
            <person name="Aryal R."/>
            <person name="Dudchenko O."/>
            <person name="Sargent D.J."/>
            <person name="Mead D."/>
            <person name="Buti M."/>
            <person name="Cavallini A."/>
            <person name="Hytonen T."/>
            <person name="Andres J."/>
            <person name="Pham M."/>
            <person name="Weisz D."/>
            <person name="Mascagni F."/>
            <person name="Usai G."/>
            <person name="Natali L."/>
            <person name="Bassil N."/>
            <person name="Fernandez G.E."/>
            <person name="Lomsadze A."/>
            <person name="Armour M."/>
            <person name="Olukolu B."/>
            <person name="Poorten T."/>
            <person name="Britton C."/>
            <person name="Davik J."/>
            <person name="Ashrafi H."/>
            <person name="Aiden E.L."/>
            <person name="Borodovsky M."/>
            <person name="Worthington M."/>
        </authorList>
    </citation>
    <scope>NUCLEOTIDE SEQUENCE [LARGE SCALE GENOMIC DNA]</scope>
    <source>
        <strain evidence="5">PI 553951</strain>
    </source>
</reference>
<dbReference type="PANTHER" id="PTHR48032">
    <property type="entry name" value="RNA-BINDING PROTEIN MUSASHI HOMOLOG RBP6"/>
    <property type="match status" value="1"/>
</dbReference>
<gene>
    <name evidence="5" type="ORF">M0R45_004719</name>
</gene>
<dbReference type="PROSITE" id="PS50102">
    <property type="entry name" value="RRM"/>
    <property type="match status" value="2"/>
</dbReference>
<dbReference type="InterPro" id="IPR000504">
    <property type="entry name" value="RRM_dom"/>
</dbReference>
<dbReference type="AlphaFoldDB" id="A0AAW1YKG0"/>
<evidence type="ECO:0000313" key="5">
    <source>
        <dbReference type="EMBL" id="KAK9949185.1"/>
    </source>
</evidence>
<keyword evidence="1" id="KW-0677">Repeat</keyword>
<dbReference type="InterPro" id="IPR035979">
    <property type="entry name" value="RBD_domain_sf"/>
</dbReference>
<dbReference type="SUPFAM" id="SSF54928">
    <property type="entry name" value="RNA-binding domain, RBD"/>
    <property type="match status" value="2"/>
</dbReference>
<dbReference type="EMBL" id="JBEDUW010000001">
    <property type="protein sequence ID" value="KAK9949185.1"/>
    <property type="molecule type" value="Genomic_DNA"/>
</dbReference>
<dbReference type="Gene3D" id="3.30.70.330">
    <property type="match status" value="2"/>
</dbReference>
<evidence type="ECO:0000259" key="4">
    <source>
        <dbReference type="PROSITE" id="PS50102"/>
    </source>
</evidence>
<dbReference type="PANTHER" id="PTHR48032:SF12">
    <property type="entry name" value="RRM DOMAIN-CONTAINING PROTEIN"/>
    <property type="match status" value="1"/>
</dbReference>
<evidence type="ECO:0000256" key="3">
    <source>
        <dbReference type="PROSITE-ProRule" id="PRU00176"/>
    </source>
</evidence>
<comment type="caution">
    <text evidence="5">The sequence shown here is derived from an EMBL/GenBank/DDBJ whole genome shotgun (WGS) entry which is preliminary data.</text>
</comment>